<gene>
    <name evidence="12" type="ORF">B6D57_01470</name>
</gene>
<dbReference type="Gene3D" id="3.30.310.50">
    <property type="entry name" value="Alpha-D-phosphohexomutase, C-terminal domain"/>
    <property type="match status" value="1"/>
</dbReference>
<dbReference type="InterPro" id="IPR016055">
    <property type="entry name" value="A-D-PHexomutase_a/b/a-I/II/III"/>
</dbReference>
<keyword evidence="3" id="KW-0597">Phosphoprotein</keyword>
<evidence type="ECO:0000259" key="9">
    <source>
        <dbReference type="Pfam" id="PF02878"/>
    </source>
</evidence>
<dbReference type="CDD" id="cd03089">
    <property type="entry name" value="PMM_PGM"/>
    <property type="match status" value="1"/>
</dbReference>
<dbReference type="AlphaFoldDB" id="A0A1W9S2U8"/>
<evidence type="ECO:0000256" key="4">
    <source>
        <dbReference type="ARBA" id="ARBA00022723"/>
    </source>
</evidence>
<dbReference type="InterPro" id="IPR036900">
    <property type="entry name" value="A-D-PHexomutase_C_sf"/>
</dbReference>
<dbReference type="Pfam" id="PF00408">
    <property type="entry name" value="PGM_PMM_IV"/>
    <property type="match status" value="1"/>
</dbReference>
<evidence type="ECO:0000313" key="12">
    <source>
        <dbReference type="EMBL" id="OQX90957.1"/>
    </source>
</evidence>
<protein>
    <submittedName>
        <fullName evidence="12">Phosphomannomutase</fullName>
    </submittedName>
</protein>
<feature type="domain" description="Alpha-D-phosphohexomutase C-terminal" evidence="8">
    <location>
        <begin position="370"/>
        <end position="443"/>
    </location>
</feature>
<dbReference type="InterPro" id="IPR005843">
    <property type="entry name" value="A-D-PHexomutase_C"/>
</dbReference>
<evidence type="ECO:0000256" key="2">
    <source>
        <dbReference type="ARBA" id="ARBA00010231"/>
    </source>
</evidence>
<feature type="domain" description="Alpha-D-phosphohexomutase alpha/beta/alpha" evidence="11">
    <location>
        <begin position="254"/>
        <end position="362"/>
    </location>
</feature>
<sequence>MEIPELIFREYDIRGVVGEDLTEDLVYNLGRGIGTYLIRKGVDVSVLGYDMRPSSDGFASAMTKGLTSCGINVIDLGLVPTPALYFATRHHKIKGGVMITGSHNPPEFNGFKVVCGRGTIYGDEIRSIGRIMASDDFVSGRGDASEMDILPEYKEHLLGLVKKKGGLKLVVDCGNGMASSVAPELLSKMGNEIDCLYCELDGTFPNHFPDPMVPENTVAMRKRVVDIGACCGMAFDGDADRLGASDEKGKEIYGDRLLALYARQVLKRNPNAKIIFEVKCSRALAEDIKAHGGIPIMWKTGHSIIEAKLEEEKALLAGEMSGHLYFADNYYGFDDAIYASMRLAELLSESEMTISDMLSTLPQYSSSPEIRMDCPDEVKFKVVERVHNEFKGKYKVVNIDGVRVELDEGWGLLRASNTQPALVLRFEAVDEDSLNRIRSEMEEAVEKAMKELGF</sequence>
<evidence type="ECO:0000256" key="7">
    <source>
        <dbReference type="RuleBase" id="RU004326"/>
    </source>
</evidence>
<accession>A0A1W9S2U8</accession>
<dbReference type="InterPro" id="IPR005845">
    <property type="entry name" value="A-D-PHexomutase_a/b/a-II"/>
</dbReference>
<evidence type="ECO:0000259" key="10">
    <source>
        <dbReference type="Pfam" id="PF02879"/>
    </source>
</evidence>
<dbReference type="Proteomes" id="UP000192611">
    <property type="component" value="Unassembled WGS sequence"/>
</dbReference>
<evidence type="ECO:0000256" key="6">
    <source>
        <dbReference type="ARBA" id="ARBA00023235"/>
    </source>
</evidence>
<dbReference type="EMBL" id="NATQ01000018">
    <property type="protein sequence ID" value="OQX90957.1"/>
    <property type="molecule type" value="Genomic_DNA"/>
</dbReference>
<dbReference type="SUPFAM" id="SSF53738">
    <property type="entry name" value="Phosphoglucomutase, first 3 domains"/>
    <property type="match status" value="3"/>
</dbReference>
<dbReference type="Pfam" id="PF02879">
    <property type="entry name" value="PGM_PMM_II"/>
    <property type="match status" value="1"/>
</dbReference>
<dbReference type="Gene3D" id="3.40.120.10">
    <property type="entry name" value="Alpha-D-Glucose-1,6-Bisphosphate, subunit A, domain 3"/>
    <property type="match status" value="3"/>
</dbReference>
<dbReference type="Pfam" id="PF02878">
    <property type="entry name" value="PGM_PMM_I"/>
    <property type="match status" value="1"/>
</dbReference>
<feature type="domain" description="Alpha-D-phosphohexomutase alpha/beta/alpha" evidence="10">
    <location>
        <begin position="152"/>
        <end position="249"/>
    </location>
</feature>
<feature type="domain" description="Alpha-D-phosphohexomutase alpha/beta/alpha" evidence="9">
    <location>
        <begin position="7"/>
        <end position="137"/>
    </location>
</feature>
<evidence type="ECO:0000259" key="11">
    <source>
        <dbReference type="Pfam" id="PF02880"/>
    </source>
</evidence>
<dbReference type="PANTHER" id="PTHR43771">
    <property type="entry name" value="PHOSPHOMANNOMUTASE"/>
    <property type="match status" value="1"/>
</dbReference>
<dbReference type="InterPro" id="IPR005841">
    <property type="entry name" value="Alpha-D-phosphohexomutase_SF"/>
</dbReference>
<proteinExistence type="inferred from homology"/>
<evidence type="ECO:0000313" key="13">
    <source>
        <dbReference type="Proteomes" id="UP000192611"/>
    </source>
</evidence>
<dbReference type="SUPFAM" id="SSF55957">
    <property type="entry name" value="Phosphoglucomutase, C-terminal domain"/>
    <property type="match status" value="1"/>
</dbReference>
<reference evidence="13" key="1">
    <citation type="submission" date="2017-03" db="EMBL/GenBank/DDBJ databases">
        <title>Novel pathways for hydrocarbon cycling and metabolic interdependencies in hydrothermal sediment communities.</title>
        <authorList>
            <person name="Dombrowski N."/>
            <person name="Seitz K."/>
            <person name="Teske A."/>
            <person name="Baker B."/>
        </authorList>
    </citation>
    <scope>NUCLEOTIDE SEQUENCE [LARGE SCALE GENOMIC DNA]</scope>
</reference>
<comment type="caution">
    <text evidence="12">The sequence shown here is derived from an EMBL/GenBank/DDBJ whole genome shotgun (WGS) entry which is preliminary data.</text>
</comment>
<keyword evidence="6" id="KW-0413">Isomerase</keyword>
<evidence type="ECO:0000256" key="1">
    <source>
        <dbReference type="ARBA" id="ARBA00001946"/>
    </source>
</evidence>
<dbReference type="InterPro" id="IPR005844">
    <property type="entry name" value="A-D-PHexomutase_a/b/a-I"/>
</dbReference>
<evidence type="ECO:0000256" key="5">
    <source>
        <dbReference type="ARBA" id="ARBA00022842"/>
    </source>
</evidence>
<dbReference type="Pfam" id="PF02880">
    <property type="entry name" value="PGM_PMM_III"/>
    <property type="match status" value="1"/>
</dbReference>
<evidence type="ECO:0000259" key="8">
    <source>
        <dbReference type="Pfam" id="PF00408"/>
    </source>
</evidence>
<organism evidence="12 13">
    <name type="scientific">Candidatus Coatesbacteria bacterium 4484_99</name>
    <dbReference type="NCBI Taxonomy" id="1970774"/>
    <lineage>
        <taxon>Bacteria</taxon>
        <taxon>Candidatus Coatesiibacteriota</taxon>
    </lineage>
</organism>
<dbReference type="PROSITE" id="PS00710">
    <property type="entry name" value="PGM_PMM"/>
    <property type="match status" value="1"/>
</dbReference>
<dbReference type="InterPro" id="IPR016066">
    <property type="entry name" value="A-D-PHexomutase_CS"/>
</dbReference>
<dbReference type="GO" id="GO:0016868">
    <property type="term" value="F:intramolecular phosphotransferase activity"/>
    <property type="evidence" value="ECO:0007669"/>
    <property type="project" value="InterPro"/>
</dbReference>
<evidence type="ECO:0000256" key="3">
    <source>
        <dbReference type="ARBA" id="ARBA00022553"/>
    </source>
</evidence>
<comment type="cofactor">
    <cofactor evidence="1">
        <name>Mg(2+)</name>
        <dbReference type="ChEBI" id="CHEBI:18420"/>
    </cofactor>
</comment>
<comment type="similarity">
    <text evidence="2 7">Belongs to the phosphohexose mutase family.</text>
</comment>
<keyword evidence="4 7" id="KW-0479">Metal-binding</keyword>
<dbReference type="GO" id="GO:0005975">
    <property type="term" value="P:carbohydrate metabolic process"/>
    <property type="evidence" value="ECO:0007669"/>
    <property type="project" value="InterPro"/>
</dbReference>
<dbReference type="InterPro" id="IPR005846">
    <property type="entry name" value="A-D-PHexomutase_a/b/a-III"/>
</dbReference>
<name>A0A1W9S2U8_9BACT</name>
<dbReference type="GO" id="GO:0000287">
    <property type="term" value="F:magnesium ion binding"/>
    <property type="evidence" value="ECO:0007669"/>
    <property type="project" value="InterPro"/>
</dbReference>
<keyword evidence="5 7" id="KW-0460">Magnesium</keyword>
<dbReference type="PRINTS" id="PR00509">
    <property type="entry name" value="PGMPMM"/>
</dbReference>
<dbReference type="PANTHER" id="PTHR43771:SF2">
    <property type="entry name" value="PHOSPHOMANNOMUTASE_PHOSPHOGLUCOMUTASE"/>
    <property type="match status" value="1"/>
</dbReference>